<dbReference type="eggNOG" id="COG0563">
    <property type="taxonomic scope" value="Bacteria"/>
</dbReference>
<dbReference type="PANTHER" id="PTHR37816:SF1">
    <property type="entry name" value="TOXIN"/>
    <property type="match status" value="1"/>
</dbReference>
<dbReference type="PATRIC" id="fig|1292034.3.peg.3548"/>
<accession>R0E4N7</accession>
<gene>
    <name evidence="1" type="ORF">OR37_03579</name>
</gene>
<dbReference type="InterPro" id="IPR052922">
    <property type="entry name" value="Cytidylate_Kinase-2"/>
</dbReference>
<reference evidence="1 2" key="1">
    <citation type="journal article" date="2013" name="Genome Announc.">
        <title>Draft Genome Sequence for Caulobacter sp. Strain OR37, a Bacterium Tolerant to Heavy Metals.</title>
        <authorList>
            <person name="Utturkar S.M."/>
            <person name="Bollmann A."/>
            <person name="Brzoska R.M."/>
            <person name="Klingeman D.M."/>
            <person name="Epstein S.E."/>
            <person name="Palumbo A.V."/>
            <person name="Brown S.D."/>
        </authorList>
    </citation>
    <scope>NUCLEOTIDE SEQUENCE [LARGE SCALE GENOMIC DNA]</scope>
    <source>
        <strain evidence="1 2">OR37</strain>
    </source>
</reference>
<comment type="caution">
    <text evidence="1">The sequence shown here is derived from an EMBL/GenBank/DDBJ whole genome shotgun (WGS) entry which is preliminary data.</text>
</comment>
<organism evidence="1 2">
    <name type="scientific">Caulobacter vibrioides OR37</name>
    <dbReference type="NCBI Taxonomy" id="1292034"/>
    <lineage>
        <taxon>Bacteria</taxon>
        <taxon>Pseudomonadati</taxon>
        <taxon>Pseudomonadota</taxon>
        <taxon>Alphaproteobacteria</taxon>
        <taxon>Caulobacterales</taxon>
        <taxon>Caulobacteraceae</taxon>
        <taxon>Caulobacter</taxon>
    </lineage>
</organism>
<dbReference type="AlphaFoldDB" id="R0E4N7"/>
<dbReference type="Gene3D" id="3.40.50.300">
    <property type="entry name" value="P-loop containing nucleotide triphosphate hydrolases"/>
    <property type="match status" value="1"/>
</dbReference>
<keyword evidence="2" id="KW-1185">Reference proteome</keyword>
<protein>
    <recommendedName>
        <fullName evidence="3">Adenylate kinase-like kinase</fullName>
    </recommendedName>
</protein>
<name>R0E4N7_CAUVI</name>
<dbReference type="Proteomes" id="UP000013063">
    <property type="component" value="Unassembled WGS sequence"/>
</dbReference>
<evidence type="ECO:0008006" key="3">
    <source>
        <dbReference type="Google" id="ProtNLM"/>
    </source>
</evidence>
<dbReference type="EMBL" id="APMP01000030">
    <property type="protein sequence ID" value="ENZ80553.1"/>
    <property type="molecule type" value="Genomic_DNA"/>
</dbReference>
<evidence type="ECO:0000313" key="1">
    <source>
        <dbReference type="EMBL" id="ENZ80553.1"/>
    </source>
</evidence>
<dbReference type="InterPro" id="IPR027417">
    <property type="entry name" value="P-loop_NTPase"/>
</dbReference>
<dbReference type="OrthoDB" id="7210594at2"/>
<sequence length="197" mass="22120" precursor="true">MSDAGGDIGPSGRRIAVLGNSGSGKSTLARALAARLDIPHVELDALNWQADWRGLSTDAPEEWARVVGEAIAGETWVTDGNYSKGALPQILPRATDIIWLDYSRAVIMGRVLRRSLLRAWSGRELWPGTGNREDFRRWLRKDHPIRWTWDTHLSANAKREGYWADPALAGARKHRFKTPARTRRWLEAIPPTPRAPD</sequence>
<dbReference type="RefSeq" id="WP_004622975.1">
    <property type="nucleotide sequence ID" value="NZ_APMP01000030.1"/>
</dbReference>
<dbReference type="STRING" id="1292034.OR37_03579"/>
<dbReference type="SUPFAM" id="SSF52540">
    <property type="entry name" value="P-loop containing nucleoside triphosphate hydrolases"/>
    <property type="match status" value="1"/>
</dbReference>
<proteinExistence type="predicted"/>
<evidence type="ECO:0000313" key="2">
    <source>
        <dbReference type="Proteomes" id="UP000013063"/>
    </source>
</evidence>
<dbReference type="PANTHER" id="PTHR37816">
    <property type="entry name" value="YALI0E33011P"/>
    <property type="match status" value="1"/>
</dbReference>